<reference evidence="3 4" key="1">
    <citation type="submission" date="2016-12" db="EMBL/GenBank/DDBJ databases">
        <authorList>
            <person name="Song W.-J."/>
            <person name="Kurnit D.M."/>
        </authorList>
    </citation>
    <scope>NUCLEOTIDE SEQUENCE [LARGE SCALE GENOMIC DNA]</scope>
    <source>
        <strain evidence="3 4">175</strain>
    </source>
</reference>
<dbReference type="GO" id="GO:0004040">
    <property type="term" value="F:amidase activity"/>
    <property type="evidence" value="ECO:0007669"/>
    <property type="project" value="InterPro"/>
</dbReference>
<dbReference type="InterPro" id="IPR002901">
    <property type="entry name" value="MGlyc_endo_b_GlcNAc-like_dom"/>
</dbReference>
<dbReference type="Proteomes" id="UP000192923">
    <property type="component" value="Unassembled WGS sequence"/>
</dbReference>
<feature type="domain" description="Mannosyl-glycoprotein endo-beta-N-acetylglucosamidase-like" evidence="2">
    <location>
        <begin position="831"/>
        <end position="987"/>
    </location>
</feature>
<dbReference type="InterPro" id="IPR051056">
    <property type="entry name" value="Glycosyl_Hydrolase_73"/>
</dbReference>
<dbReference type="AlphaFoldDB" id="A0A1Y6D1N3"/>
<dbReference type="EMBL" id="FXAM01000001">
    <property type="protein sequence ID" value="SMF93895.1"/>
    <property type="molecule type" value="Genomic_DNA"/>
</dbReference>
<organism evidence="3 4">
    <name type="scientific">Methylomagnum ishizawai</name>
    <dbReference type="NCBI Taxonomy" id="1760988"/>
    <lineage>
        <taxon>Bacteria</taxon>
        <taxon>Pseudomonadati</taxon>
        <taxon>Pseudomonadota</taxon>
        <taxon>Gammaproteobacteria</taxon>
        <taxon>Methylococcales</taxon>
        <taxon>Methylococcaceae</taxon>
        <taxon>Methylomagnum</taxon>
    </lineage>
</organism>
<dbReference type="Pfam" id="PF01832">
    <property type="entry name" value="Glucosaminidase"/>
    <property type="match status" value="1"/>
</dbReference>
<dbReference type="PANTHER" id="PTHR33308:SF9">
    <property type="entry name" value="PEPTIDOGLYCAN HYDROLASE FLGJ"/>
    <property type="match status" value="1"/>
</dbReference>
<evidence type="ECO:0000259" key="2">
    <source>
        <dbReference type="SMART" id="SM00047"/>
    </source>
</evidence>
<dbReference type="PANTHER" id="PTHR33308">
    <property type="entry name" value="PEPTIDOGLYCAN HYDROLASE FLGJ"/>
    <property type="match status" value="1"/>
</dbReference>
<dbReference type="SMART" id="SM00047">
    <property type="entry name" value="LYZ2"/>
    <property type="match status" value="1"/>
</dbReference>
<dbReference type="RefSeq" id="WP_085210815.1">
    <property type="nucleotide sequence ID" value="NZ_FXAM01000001.1"/>
</dbReference>
<gene>
    <name evidence="3" type="ORF">SAMN02949497_1190</name>
</gene>
<accession>A0A1Y6D1N3</accession>
<protein>
    <submittedName>
        <fullName evidence="3">Flagellum-specific peptidoglycan hydrolase FlgJ</fullName>
    </submittedName>
</protein>
<name>A0A1Y6D1N3_9GAMM</name>
<evidence type="ECO:0000256" key="1">
    <source>
        <dbReference type="ARBA" id="ARBA00022801"/>
    </source>
</evidence>
<keyword evidence="4" id="KW-1185">Reference proteome</keyword>
<evidence type="ECO:0000313" key="4">
    <source>
        <dbReference type="Proteomes" id="UP000192923"/>
    </source>
</evidence>
<dbReference type="InterPro" id="IPR023346">
    <property type="entry name" value="Lysozyme-like_dom_sf"/>
</dbReference>
<dbReference type="Gene3D" id="1.10.530.10">
    <property type="match status" value="1"/>
</dbReference>
<keyword evidence="1 3" id="KW-0378">Hydrolase</keyword>
<evidence type="ECO:0000313" key="3">
    <source>
        <dbReference type="EMBL" id="SMF93895.1"/>
    </source>
</evidence>
<dbReference type="SUPFAM" id="SSF53955">
    <property type="entry name" value="Lysozyme-like"/>
    <property type="match status" value="1"/>
</dbReference>
<dbReference type="STRING" id="1760988.SAMN02949497_1190"/>
<sequence>MANVKIGVEAELDSVSRDVEQLVARVRSATEDLRRGLEVTLDTGRAQRDIDALIAKLGELDAKIGQARAVGIDTAGAATQSTEARQAQGAYQAELDRAKRDMEAWQKSIGGGPMASWQANLSGAGGGAFDFRPAVQMAETLTGRVAAATTHTDRLRRAQREYREEVRGTAEEWAKLTGQSFTERQAEAANTWLGQHIASEGRFAPFMRGFDVGDVGSDEWRGQFGTPGAAKRIAQGIGAGGLGAAGMDAPDHKWASRMLGSAAGVAANAVLNGGDGGAAGLAGGVLGGMLGPAGAIVGAVVGGAVDRGMEKALAEALETSALRKNLGGLSEEFDPLRAVARAASDGLGMTATEFMGAERRFAGVAGTRPEEARNLVAETRGASQFARSLGTGPDSAIAFFANQRQFGVTRDEEGSRRMALVIAEALNKGGLFAKADELMQAVAEFTVQAARTGRTAPDVGGYVDLLGTLTARGGPYERDIQGAVSLFQRMDAGFRGPGSEGWNAFMVGSYQGIAGRGFNGLDLQVVKEGGLLGTLAGAWDSIKKGADPATIRHWKAMEAAAGPGANLPMIDVMLPRLLQRFGGNTEWAAQAIHDNTGIGVREAHDVITLAKQPGGVNGILERLKGFHVDTANVPMGNLLALAQLATGNREDLMKQARRLMSGDGYEAVAGTDRDRLEKAMGGSDADLRQTVIDLTANREMKDIAESSLDTQKRIAQSITSISSNLLKLKDAALAKMFGTPGTYAQAMKDWALAGDVADRDSVVDPVLTRMKERGDRIAFLRNALAHGEYPNGPHGTHVPPETLQGYKTELDRLLAEHQRDSALVKGAFERYTSKEQSYDRQEFIRRIQPAAERAAEKYHIPADVLMAHAAQETGWGKHVHDNNLFNITGSYHGQSVVRGDTDAAGNRISQRFKVYGSIDESFEDLADLLSRKYPGAVGVKSAYEYGAALKKGGYAADPGYAKHIDERAQEVRRITGTPLPPGKAQYGADGRISVDPMKIEVTHTHTDPSGAPIAPPQIQTYTAKPRLNPGRPPLSEIF</sequence>
<dbReference type="OrthoDB" id="6046149at2"/>
<proteinExistence type="predicted"/>